<comment type="caution">
    <text evidence="2">The sequence shown here is derived from an EMBL/GenBank/DDBJ whole genome shotgun (WGS) entry which is preliminary data.</text>
</comment>
<proteinExistence type="predicted"/>
<sequence length="82" mass="8238">MLGGGVSKDAAKWLPLLHLERSELAVAKLLNNAGIVGAALYAAQAAAPPATKAAKPATSSAAPAVQQRAKPRRTPAARKTGA</sequence>
<dbReference type="Proteomes" id="UP001596297">
    <property type="component" value="Unassembled WGS sequence"/>
</dbReference>
<evidence type="ECO:0000313" key="3">
    <source>
        <dbReference type="Proteomes" id="UP001596297"/>
    </source>
</evidence>
<feature type="compositionally biased region" description="Basic residues" evidence="1">
    <location>
        <begin position="69"/>
        <end position="82"/>
    </location>
</feature>
<name>A0ABW1YE24_9DEIO</name>
<dbReference type="RefSeq" id="WP_380083571.1">
    <property type="nucleotide sequence ID" value="NZ_JBHSWD010000001.1"/>
</dbReference>
<protein>
    <submittedName>
        <fullName evidence="2">Uncharacterized protein</fullName>
    </submittedName>
</protein>
<accession>A0ABW1YE24</accession>
<organism evidence="2 3">
    <name type="scientific">Deinococcus lacus</name>
    <dbReference type="NCBI Taxonomy" id="392561"/>
    <lineage>
        <taxon>Bacteria</taxon>
        <taxon>Thermotogati</taxon>
        <taxon>Deinococcota</taxon>
        <taxon>Deinococci</taxon>
        <taxon>Deinococcales</taxon>
        <taxon>Deinococcaceae</taxon>
        <taxon>Deinococcus</taxon>
    </lineage>
</organism>
<feature type="region of interest" description="Disordered" evidence="1">
    <location>
        <begin position="51"/>
        <end position="82"/>
    </location>
</feature>
<evidence type="ECO:0000256" key="1">
    <source>
        <dbReference type="SAM" id="MobiDB-lite"/>
    </source>
</evidence>
<dbReference type="EMBL" id="JBHSWD010000001">
    <property type="protein sequence ID" value="MFC6592539.1"/>
    <property type="molecule type" value="Genomic_DNA"/>
</dbReference>
<reference evidence="3" key="1">
    <citation type="journal article" date="2019" name="Int. J. Syst. Evol. Microbiol.">
        <title>The Global Catalogue of Microorganisms (GCM) 10K type strain sequencing project: providing services to taxonomists for standard genome sequencing and annotation.</title>
        <authorList>
            <consortium name="The Broad Institute Genomics Platform"/>
            <consortium name="The Broad Institute Genome Sequencing Center for Infectious Disease"/>
            <person name="Wu L."/>
            <person name="Ma J."/>
        </authorList>
    </citation>
    <scope>NUCLEOTIDE SEQUENCE [LARGE SCALE GENOMIC DNA]</scope>
    <source>
        <strain evidence="3">CGMCC 1.15772</strain>
    </source>
</reference>
<keyword evidence="3" id="KW-1185">Reference proteome</keyword>
<gene>
    <name evidence="2" type="ORF">ACFP81_11400</name>
</gene>
<feature type="compositionally biased region" description="Low complexity" evidence="1">
    <location>
        <begin position="51"/>
        <end position="68"/>
    </location>
</feature>
<evidence type="ECO:0000313" key="2">
    <source>
        <dbReference type="EMBL" id="MFC6592539.1"/>
    </source>
</evidence>